<proteinExistence type="predicted"/>
<reference evidence="1 2" key="2">
    <citation type="submission" date="2013-09" db="EMBL/GenBank/DDBJ databases">
        <title>Whole genome comparison of six Crocosphaera watsonii strains with differing phenotypes.</title>
        <authorList>
            <person name="Bench S.R."/>
            <person name="Heller P."/>
            <person name="Frank I."/>
            <person name="Arciniega M."/>
            <person name="Shilova I.N."/>
            <person name="Zehr J.P."/>
        </authorList>
    </citation>
    <scope>NUCLEOTIDE SEQUENCE [LARGE SCALE GENOMIC DNA]</scope>
    <source>
        <strain evidence="1 2">WH 0402</strain>
    </source>
</reference>
<accession>T2JR30</accession>
<dbReference type="Proteomes" id="UP000018130">
    <property type="component" value="Unassembled WGS sequence"/>
</dbReference>
<organism evidence="1 2">
    <name type="scientific">Crocosphaera watsonii WH 0402</name>
    <dbReference type="NCBI Taxonomy" id="1284629"/>
    <lineage>
        <taxon>Bacteria</taxon>
        <taxon>Bacillati</taxon>
        <taxon>Cyanobacteriota</taxon>
        <taxon>Cyanophyceae</taxon>
        <taxon>Oscillatoriophycideae</taxon>
        <taxon>Chroococcales</taxon>
        <taxon>Aphanothecaceae</taxon>
        <taxon>Crocosphaera</taxon>
    </lineage>
</organism>
<reference evidence="1 2" key="1">
    <citation type="submission" date="2013-01" db="EMBL/GenBank/DDBJ databases">
        <authorList>
            <person name="Bench S."/>
        </authorList>
    </citation>
    <scope>NUCLEOTIDE SEQUENCE [LARGE SCALE GENOMIC DNA]</scope>
    <source>
        <strain evidence="1 2">WH 0402</strain>
    </source>
</reference>
<gene>
    <name evidence="1" type="ORF">CWATWH0402_5074</name>
</gene>
<evidence type="ECO:0000313" key="1">
    <source>
        <dbReference type="EMBL" id="CCQ68313.1"/>
    </source>
</evidence>
<dbReference type="EMBL" id="CAQN01000743">
    <property type="protein sequence ID" value="CCQ68313.1"/>
    <property type="molecule type" value="Genomic_DNA"/>
</dbReference>
<name>T2JR30_CROWT</name>
<evidence type="ECO:0000313" key="2">
    <source>
        <dbReference type="Proteomes" id="UP000018130"/>
    </source>
</evidence>
<sequence length="58" mass="6633">MLDTGAKGVRDHIEAAQQLISLDEDIRNDIMENIEDGLSRKPGWKSLERVKKWLVSPE</sequence>
<dbReference type="AlphaFoldDB" id="T2JR30"/>
<comment type="caution">
    <text evidence="1">The sequence shown here is derived from an EMBL/GenBank/DDBJ whole genome shotgun (WGS) entry which is preliminary data.</text>
</comment>
<protein>
    <submittedName>
        <fullName evidence="1">TPR-repeat protein, specific for cyanobacteria</fullName>
    </submittedName>
</protein>